<proteinExistence type="predicted"/>
<name>Q7M012_9HEPC</name>
<sequence length="55" mass="5742">SGVDATTHVTGGTAAHYTSRIAGLFNMGPQQKLQLVGWGPLTDANITGPSDDRPY</sequence>
<feature type="non-terminal residue" evidence="1">
    <location>
        <position position="55"/>
    </location>
</feature>
<organism evidence="1">
    <name type="scientific">Hepacivirus hominis</name>
    <dbReference type="NCBI Taxonomy" id="3052230"/>
    <lineage>
        <taxon>Viruses</taxon>
        <taxon>Riboviria</taxon>
        <taxon>Orthornavirae</taxon>
        <taxon>Kitrinoviricota</taxon>
        <taxon>Flasuviricetes</taxon>
        <taxon>Amarillovirales</taxon>
        <taxon>Flaviviridae</taxon>
        <taxon>Hepacivirus</taxon>
    </lineage>
</organism>
<protein>
    <submittedName>
        <fullName evidence="1">E2/NS1 protein (cDNA1)</fullName>
    </submittedName>
</protein>
<feature type="non-terminal residue" evidence="1">
    <location>
        <position position="1"/>
    </location>
</feature>
<accession>Q7M012</accession>
<evidence type="ECO:0000313" key="1">
    <source>
        <dbReference type="PIR" id="PQ0827"/>
    </source>
</evidence>
<reference evidence="1" key="1">
    <citation type="journal article" date="1993" name="J. Gen. Virol.">
        <title>Characterization of the genomic sequence of type V (or 3a) hepatitis C virus isolates and PCR primers for specific detection.</title>
        <authorList>
            <person name="Okamoto H."/>
            <person name="Tokita H."/>
            <person name="Sakamoto M."/>
            <person name="Horikita M."/>
            <person name="Kojima M."/>
            <person name="Iizuka H."/>
            <person name="Mishiro S."/>
        </authorList>
    </citation>
    <scope>NUCLEOTIDE SEQUENCE</scope>
</reference>
<dbReference type="PIR" id="PQ0827">
    <property type="entry name" value="PQ0827"/>
</dbReference>